<gene>
    <name evidence="1" type="ORF">IPA_00955</name>
</gene>
<protein>
    <submittedName>
        <fullName evidence="1">Uncharacterized protein</fullName>
    </submittedName>
</protein>
<organism evidence="1 2">
    <name type="scientific">Ignicoccus pacificus DSM 13166</name>
    <dbReference type="NCBI Taxonomy" id="940294"/>
    <lineage>
        <taxon>Archaea</taxon>
        <taxon>Thermoproteota</taxon>
        <taxon>Thermoprotei</taxon>
        <taxon>Desulfurococcales</taxon>
        <taxon>Desulfurococcaceae</taxon>
        <taxon>Ignicoccus</taxon>
    </lineage>
</organism>
<name>A0A977PKH5_9CREN</name>
<accession>A0A977PKH5</accession>
<reference evidence="1" key="1">
    <citation type="submission" date="2013-11" db="EMBL/GenBank/DDBJ databases">
        <title>Comparative genomics of Ignicoccus.</title>
        <authorList>
            <person name="Podar M."/>
        </authorList>
    </citation>
    <scope>NUCLEOTIDE SEQUENCE</scope>
    <source>
        <strain evidence="1">DSM 13166</strain>
    </source>
</reference>
<keyword evidence="2" id="KW-1185">Reference proteome</keyword>
<dbReference type="AlphaFoldDB" id="A0A977PKH5"/>
<sequence length="154" mass="17557">MPVIKRTYKVTKLSFEGVEIPVLKLVSSEEVPKSELKKAVEQMELSDYVKDTFVEYVIREGNITYRKAIGKGPAGELSKWPVKLRRVAVLRHSPENLDLNKLNWHEVEEDVYVYEGKVEGVKAILLDTEEGMYLVLNEALESEEESRQGEESGS</sequence>
<dbReference type="KEGG" id="ipc:IPA_00955"/>
<evidence type="ECO:0000313" key="2">
    <source>
        <dbReference type="Proteomes" id="UP001063698"/>
    </source>
</evidence>
<dbReference type="Proteomes" id="UP001063698">
    <property type="component" value="Chromosome"/>
</dbReference>
<proteinExistence type="predicted"/>
<dbReference type="EMBL" id="CP006868">
    <property type="protein sequence ID" value="UXD22022.1"/>
    <property type="molecule type" value="Genomic_DNA"/>
</dbReference>
<evidence type="ECO:0000313" key="1">
    <source>
        <dbReference type="EMBL" id="UXD22022.1"/>
    </source>
</evidence>